<evidence type="ECO:0000256" key="2">
    <source>
        <dbReference type="SAM" id="Phobius"/>
    </source>
</evidence>
<dbReference type="EMBL" id="JABANO010012071">
    <property type="protein sequence ID" value="KAF4742419.1"/>
    <property type="molecule type" value="Genomic_DNA"/>
</dbReference>
<feature type="compositionally biased region" description="Polar residues" evidence="1">
    <location>
        <begin position="112"/>
        <end position="123"/>
    </location>
</feature>
<reference evidence="3 4" key="1">
    <citation type="submission" date="2020-04" db="EMBL/GenBank/DDBJ databases">
        <title>Perkinsus olseni comparative genomics.</title>
        <authorList>
            <person name="Bogema D.R."/>
        </authorList>
    </citation>
    <scope>NUCLEOTIDE SEQUENCE [LARGE SCALE GENOMIC DNA]</scope>
    <source>
        <strain evidence="3 4">ATCC PRA-207</strain>
    </source>
</reference>
<sequence>MFLVELSSVLLTVMGLIFIRPSMADSQLPTFRAQMSTLILLSSAVLVLPLGILRYVCCTCLCQQSKASLSHAYEKAPDYYTAQYLWPRRSKYHMTNPAYRGLPESLNPENLKPSTTSSGPSILQRAQTQALQGNFNEAITN</sequence>
<feature type="transmembrane region" description="Helical" evidence="2">
    <location>
        <begin position="6"/>
        <end position="23"/>
    </location>
</feature>
<accession>A0A7J6TAX2</accession>
<dbReference type="Proteomes" id="UP000553632">
    <property type="component" value="Unassembled WGS sequence"/>
</dbReference>
<keyword evidence="2" id="KW-0812">Transmembrane</keyword>
<dbReference type="AlphaFoldDB" id="A0A7J6TAX2"/>
<name>A0A7J6TAX2_PEROL</name>
<keyword evidence="2" id="KW-0472">Membrane</keyword>
<proteinExistence type="predicted"/>
<keyword evidence="2" id="KW-1133">Transmembrane helix</keyword>
<feature type="transmembrane region" description="Helical" evidence="2">
    <location>
        <begin position="35"/>
        <end position="56"/>
    </location>
</feature>
<organism evidence="3 4">
    <name type="scientific">Perkinsus olseni</name>
    <name type="common">Perkinsus atlanticus</name>
    <dbReference type="NCBI Taxonomy" id="32597"/>
    <lineage>
        <taxon>Eukaryota</taxon>
        <taxon>Sar</taxon>
        <taxon>Alveolata</taxon>
        <taxon>Perkinsozoa</taxon>
        <taxon>Perkinsea</taxon>
        <taxon>Perkinsida</taxon>
        <taxon>Perkinsidae</taxon>
        <taxon>Perkinsus</taxon>
    </lineage>
</organism>
<comment type="caution">
    <text evidence="3">The sequence shown here is derived from an EMBL/GenBank/DDBJ whole genome shotgun (WGS) entry which is preliminary data.</text>
</comment>
<evidence type="ECO:0000313" key="3">
    <source>
        <dbReference type="EMBL" id="KAF4742419.1"/>
    </source>
</evidence>
<evidence type="ECO:0000313" key="4">
    <source>
        <dbReference type="Proteomes" id="UP000553632"/>
    </source>
</evidence>
<feature type="region of interest" description="Disordered" evidence="1">
    <location>
        <begin position="103"/>
        <end position="123"/>
    </location>
</feature>
<feature type="non-terminal residue" evidence="3">
    <location>
        <position position="1"/>
    </location>
</feature>
<keyword evidence="4" id="KW-1185">Reference proteome</keyword>
<protein>
    <submittedName>
        <fullName evidence="3">Uncharacterized protein</fullName>
    </submittedName>
</protein>
<evidence type="ECO:0000256" key="1">
    <source>
        <dbReference type="SAM" id="MobiDB-lite"/>
    </source>
</evidence>
<gene>
    <name evidence="3" type="ORF">FOZ63_016644</name>
</gene>